<accession>A0A6J5WHR6</accession>
<protein>
    <submittedName>
        <fullName evidence="1">Uncharacterized protein</fullName>
    </submittedName>
</protein>
<proteinExistence type="predicted"/>
<gene>
    <name evidence="1" type="ORF">ORAREDHAP_LOCUS14818</name>
</gene>
<evidence type="ECO:0000313" key="2">
    <source>
        <dbReference type="Proteomes" id="UP000507245"/>
    </source>
</evidence>
<name>A0A6J5WHR6_PRUAR</name>
<dbReference type="EMBL" id="CAEKKB010000002">
    <property type="protein sequence ID" value="CAB4299971.1"/>
    <property type="molecule type" value="Genomic_DNA"/>
</dbReference>
<organism evidence="1 2">
    <name type="scientific">Prunus armeniaca</name>
    <name type="common">Apricot</name>
    <name type="synonym">Armeniaca vulgaris</name>
    <dbReference type="NCBI Taxonomy" id="36596"/>
    <lineage>
        <taxon>Eukaryota</taxon>
        <taxon>Viridiplantae</taxon>
        <taxon>Streptophyta</taxon>
        <taxon>Embryophyta</taxon>
        <taxon>Tracheophyta</taxon>
        <taxon>Spermatophyta</taxon>
        <taxon>Magnoliopsida</taxon>
        <taxon>eudicotyledons</taxon>
        <taxon>Gunneridae</taxon>
        <taxon>Pentapetalae</taxon>
        <taxon>rosids</taxon>
        <taxon>fabids</taxon>
        <taxon>Rosales</taxon>
        <taxon>Rosaceae</taxon>
        <taxon>Amygdaloideae</taxon>
        <taxon>Amygdaleae</taxon>
        <taxon>Prunus</taxon>
    </lineage>
</organism>
<reference evidence="2" key="1">
    <citation type="journal article" date="2020" name="Genome Biol.">
        <title>Gamete binning: chromosome-level and haplotype-resolved genome assembly enabled by high-throughput single-cell sequencing of gamete genomes.</title>
        <authorList>
            <person name="Campoy J.A."/>
            <person name="Sun H."/>
            <person name="Goel M."/>
            <person name="Jiao W.-B."/>
            <person name="Folz-Donahue K."/>
            <person name="Wang N."/>
            <person name="Rubio M."/>
            <person name="Liu C."/>
            <person name="Kukat C."/>
            <person name="Ruiz D."/>
            <person name="Huettel B."/>
            <person name="Schneeberger K."/>
        </authorList>
    </citation>
    <scope>NUCLEOTIDE SEQUENCE [LARGE SCALE GENOMIC DNA]</scope>
    <source>
        <strain evidence="2">cv. Rojo Pasion</strain>
    </source>
</reference>
<dbReference type="AlphaFoldDB" id="A0A6J5WHR6"/>
<evidence type="ECO:0000313" key="1">
    <source>
        <dbReference type="EMBL" id="CAB4299971.1"/>
    </source>
</evidence>
<sequence length="97" mass="10402">MGDVLGVKGMTICGLGAFPQMEANISTTVFYEASNSELSKLQDTIQMLATYMQSVQEDYSNLRPNLVAALEASNNDGLDNAQLMSMLRAALMSSATT</sequence>
<keyword evidence="2" id="KW-1185">Reference proteome</keyword>
<dbReference type="Proteomes" id="UP000507245">
    <property type="component" value="Unassembled WGS sequence"/>
</dbReference>